<dbReference type="Proteomes" id="UP001501705">
    <property type="component" value="Unassembled WGS sequence"/>
</dbReference>
<accession>A0ABN2E162</accession>
<organism evidence="1 2">
    <name type="scientific">Kribbella hippodromi</name>
    <dbReference type="NCBI Taxonomy" id="434347"/>
    <lineage>
        <taxon>Bacteria</taxon>
        <taxon>Bacillati</taxon>
        <taxon>Actinomycetota</taxon>
        <taxon>Actinomycetes</taxon>
        <taxon>Propionibacteriales</taxon>
        <taxon>Kribbellaceae</taxon>
        <taxon>Kribbella</taxon>
    </lineage>
</organism>
<dbReference type="EMBL" id="BAAAPH010000020">
    <property type="protein sequence ID" value="GAA1592514.1"/>
    <property type="molecule type" value="Genomic_DNA"/>
</dbReference>
<name>A0ABN2E162_9ACTN</name>
<protein>
    <submittedName>
        <fullName evidence="1">Uncharacterized protein</fullName>
    </submittedName>
</protein>
<evidence type="ECO:0000313" key="2">
    <source>
        <dbReference type="Proteomes" id="UP001501705"/>
    </source>
</evidence>
<comment type="caution">
    <text evidence="1">The sequence shown here is derived from an EMBL/GenBank/DDBJ whole genome shotgun (WGS) entry which is preliminary data.</text>
</comment>
<keyword evidence="2" id="KW-1185">Reference proteome</keyword>
<gene>
    <name evidence="1" type="ORF">GCM10009804_56110</name>
</gene>
<reference evidence="1 2" key="1">
    <citation type="journal article" date="2019" name="Int. J. Syst. Evol. Microbiol.">
        <title>The Global Catalogue of Microorganisms (GCM) 10K type strain sequencing project: providing services to taxonomists for standard genome sequencing and annotation.</title>
        <authorList>
            <consortium name="The Broad Institute Genomics Platform"/>
            <consortium name="The Broad Institute Genome Sequencing Center for Infectious Disease"/>
            <person name="Wu L."/>
            <person name="Ma J."/>
        </authorList>
    </citation>
    <scope>NUCLEOTIDE SEQUENCE [LARGE SCALE GENOMIC DNA]</scope>
    <source>
        <strain evidence="1 2">JCM 15572</strain>
    </source>
</reference>
<proteinExistence type="predicted"/>
<sequence>MIVVGMFTSVVEVGPVDYTRPLLLGYLRRDLYLSDRQLGETRIELGAFAALEGFTLGTIYIEDAETAPAAYEALVASVNRYEVTAVVAPDLRQFGLIGEPAAVKRRFERDTGARIMLPGSERV</sequence>
<evidence type="ECO:0000313" key="1">
    <source>
        <dbReference type="EMBL" id="GAA1592514.1"/>
    </source>
</evidence>